<dbReference type="PANTHER" id="PTHR36836">
    <property type="entry name" value="COLANIC ACID BIOSYNTHESIS PROTEIN WCAK"/>
    <property type="match status" value="1"/>
</dbReference>
<organism evidence="2 3">
    <name type="scientific">Fervidobacterium nodosum (strain ATCC 35602 / DSM 5306 / Rt17-B1)</name>
    <dbReference type="NCBI Taxonomy" id="381764"/>
    <lineage>
        <taxon>Bacteria</taxon>
        <taxon>Thermotogati</taxon>
        <taxon>Thermotogota</taxon>
        <taxon>Thermotogae</taxon>
        <taxon>Thermotogales</taxon>
        <taxon>Fervidobacteriaceae</taxon>
        <taxon>Fervidobacterium</taxon>
    </lineage>
</organism>
<evidence type="ECO:0000313" key="3">
    <source>
        <dbReference type="Proteomes" id="UP000002415"/>
    </source>
</evidence>
<evidence type="ECO:0000313" key="2">
    <source>
        <dbReference type="EMBL" id="ABS60840.1"/>
    </source>
</evidence>
<dbReference type="OrthoDB" id="3199616at2"/>
<sequence>MKVLLLGYYGYGNYGDELMRLGITDFLKKFNIQYVTALPKRISKDTISRFNIFEILEYIYDSDAVIYGGGGLLQDITSTRSFLYYASVINLSLIMRTPVILFGNSIGPVKKKGNRILLRNILKNKNTFLFARDVVSYKYGLCLNKETELSCDPSIRYLRKFLSVEEFKSKNFDKTYDLLLVPKNNKKDIEEYSVLNNYFKNIIIAPAQRTDMEISKKLAKKLECELFEDIEDVDKFTSLILSSKFVISERFHPVVVASYYGIPFISLENSKSQRFFRKYTSRREFFARNLIDIEKRLVPILNEPLKLKEIMDKECDESYKKLYKTLLRATSNIIYK</sequence>
<evidence type="ECO:0000259" key="1">
    <source>
        <dbReference type="Pfam" id="PF04230"/>
    </source>
</evidence>
<dbReference type="KEGG" id="fno:Fnod_0990"/>
<dbReference type="HOGENOM" id="CLU_039510_0_1_0"/>
<reference evidence="2 3" key="2">
    <citation type="journal article" date="2009" name="Proc. Natl. Acad. Sci. U.S.A.">
        <title>On the chimeric nature, thermophilic origin, and phylogenetic placement of the Thermotogales.</title>
        <authorList>
            <person name="Zhaxybayeva O."/>
            <person name="Swithers K.S."/>
            <person name="Lapierre P."/>
            <person name="Fournier G.P."/>
            <person name="Bickhart D.M."/>
            <person name="DeBoy R.T."/>
            <person name="Nelson K.E."/>
            <person name="Nesbo C.L."/>
            <person name="Doolittle W.F."/>
            <person name="Gogarten J.P."/>
            <person name="Noll K.M."/>
        </authorList>
    </citation>
    <scope>NUCLEOTIDE SEQUENCE [LARGE SCALE GENOMIC DNA]</scope>
    <source>
        <strain evidence="3">ATCC 35602 / DSM 5306 / Rt17-B1</strain>
    </source>
</reference>
<feature type="domain" description="Polysaccharide pyruvyl transferase" evidence="1">
    <location>
        <begin position="13"/>
        <end position="270"/>
    </location>
</feature>
<proteinExistence type="predicted"/>
<reference evidence="2 3" key="1">
    <citation type="submission" date="2007-07" db="EMBL/GenBank/DDBJ databases">
        <title>Complete sequence of Fervidobacterium nodosum Rt17-B1.</title>
        <authorList>
            <consortium name="US DOE Joint Genome Institute"/>
            <person name="Copeland A."/>
            <person name="Lucas S."/>
            <person name="Lapidus A."/>
            <person name="Barry K."/>
            <person name="Glavina del Rio T."/>
            <person name="Dalin E."/>
            <person name="Tice H."/>
            <person name="Pitluck S."/>
            <person name="Saunders E."/>
            <person name="Brettin T."/>
            <person name="Bruce D."/>
            <person name="Detter J.C."/>
            <person name="Han C."/>
            <person name="Schmutz J."/>
            <person name="Larimer F."/>
            <person name="Land M."/>
            <person name="Hauser L."/>
            <person name="Kyrpides N."/>
            <person name="Mikhailova N."/>
            <person name="Nelson K."/>
            <person name="Gogarten J.P."/>
            <person name="Noll K."/>
            <person name="Richardson P."/>
        </authorList>
    </citation>
    <scope>NUCLEOTIDE SEQUENCE [LARGE SCALE GENOMIC DNA]</scope>
    <source>
        <strain evidence="3">ATCC 35602 / DSM 5306 / Rt17-B1</strain>
    </source>
</reference>
<dbReference type="STRING" id="381764.Fnod_0990"/>
<dbReference type="Pfam" id="PF04230">
    <property type="entry name" value="PS_pyruv_trans"/>
    <property type="match status" value="1"/>
</dbReference>
<dbReference type="Proteomes" id="UP000002415">
    <property type="component" value="Chromosome"/>
</dbReference>
<dbReference type="GO" id="GO:0016740">
    <property type="term" value="F:transferase activity"/>
    <property type="evidence" value="ECO:0007669"/>
    <property type="project" value="UniProtKB-KW"/>
</dbReference>
<dbReference type="AlphaFoldDB" id="A7HLQ7"/>
<gene>
    <name evidence="2" type="ordered locus">Fnod_0990</name>
</gene>
<dbReference type="RefSeq" id="WP_011994155.1">
    <property type="nucleotide sequence ID" value="NC_009718.1"/>
</dbReference>
<dbReference type="PANTHER" id="PTHR36836:SF1">
    <property type="entry name" value="COLANIC ACID BIOSYNTHESIS PROTEIN WCAK"/>
    <property type="match status" value="1"/>
</dbReference>
<accession>A7HLQ7</accession>
<dbReference type="EMBL" id="CP000771">
    <property type="protein sequence ID" value="ABS60840.1"/>
    <property type="molecule type" value="Genomic_DNA"/>
</dbReference>
<keyword evidence="2" id="KW-0808">Transferase</keyword>
<keyword evidence="3" id="KW-1185">Reference proteome</keyword>
<dbReference type="InterPro" id="IPR007345">
    <property type="entry name" value="Polysacch_pyruvyl_Trfase"/>
</dbReference>
<protein>
    <submittedName>
        <fullName evidence="2">Polysaccharide pyruvyl transferase</fullName>
    </submittedName>
</protein>
<name>A7HLQ7_FERNB</name>
<dbReference type="eggNOG" id="COG2327">
    <property type="taxonomic scope" value="Bacteria"/>
</dbReference>